<dbReference type="Pfam" id="PF06725">
    <property type="entry name" value="3D"/>
    <property type="match status" value="1"/>
</dbReference>
<dbReference type="InterPro" id="IPR010611">
    <property type="entry name" value="3D_dom"/>
</dbReference>
<dbReference type="AlphaFoldDB" id="A0A0G0NIR7"/>
<dbReference type="GO" id="GO:0009254">
    <property type="term" value="P:peptidoglycan turnover"/>
    <property type="evidence" value="ECO:0007669"/>
    <property type="project" value="InterPro"/>
</dbReference>
<name>A0A0G0NIR7_9BACT</name>
<proteinExistence type="predicted"/>
<reference evidence="3 4" key="1">
    <citation type="journal article" date="2015" name="Nature">
        <title>rRNA introns, odd ribosomes, and small enigmatic genomes across a large radiation of phyla.</title>
        <authorList>
            <person name="Brown C.T."/>
            <person name="Hug L.A."/>
            <person name="Thomas B.C."/>
            <person name="Sharon I."/>
            <person name="Castelle C.J."/>
            <person name="Singh A."/>
            <person name="Wilkins M.J."/>
            <person name="Williams K.H."/>
            <person name="Banfield J.F."/>
        </authorList>
    </citation>
    <scope>NUCLEOTIDE SEQUENCE [LARGE SCALE GENOMIC DNA]</scope>
</reference>
<gene>
    <name evidence="3" type="ORF">UT41_C0001G0245</name>
</gene>
<accession>A0A0G0NIR7</accession>
<evidence type="ECO:0000256" key="1">
    <source>
        <dbReference type="SAM" id="SignalP"/>
    </source>
</evidence>
<dbReference type="STRING" id="1619013.UT41_C0001G0245"/>
<dbReference type="SUPFAM" id="SSF50685">
    <property type="entry name" value="Barwin-like endoglucanases"/>
    <property type="match status" value="1"/>
</dbReference>
<dbReference type="GO" id="GO:0019867">
    <property type="term" value="C:outer membrane"/>
    <property type="evidence" value="ECO:0007669"/>
    <property type="project" value="InterPro"/>
</dbReference>
<evidence type="ECO:0000313" key="3">
    <source>
        <dbReference type="EMBL" id="KKR12701.1"/>
    </source>
</evidence>
<dbReference type="InterPro" id="IPR036908">
    <property type="entry name" value="RlpA-like_sf"/>
</dbReference>
<feature type="chain" id="PRO_5002533726" description="3D domain-containing protein" evidence="1">
    <location>
        <begin position="25"/>
        <end position="146"/>
    </location>
</feature>
<dbReference type="GO" id="GO:0004553">
    <property type="term" value="F:hydrolase activity, hydrolyzing O-glycosyl compounds"/>
    <property type="evidence" value="ECO:0007669"/>
    <property type="project" value="InterPro"/>
</dbReference>
<dbReference type="Proteomes" id="UP000034665">
    <property type="component" value="Unassembled WGS sequence"/>
</dbReference>
<keyword evidence="1" id="KW-0732">Signal</keyword>
<evidence type="ECO:0000313" key="4">
    <source>
        <dbReference type="Proteomes" id="UP000034665"/>
    </source>
</evidence>
<sequence length="146" mass="16225">MKIYIVVLLLAIFCYTDTTSTATAAHSPRPIVADTTAYYKPVKGQRRYVTGSYQGDIHLNGTGITYSGKRARIGYLAADLTYHPVGTKFRVFIDGKSFGIWTVEDKGGAIKNRHRFDFFVGESDAGRIAAESWGRGSDKTIVMYRI</sequence>
<evidence type="ECO:0000259" key="2">
    <source>
        <dbReference type="Pfam" id="PF06725"/>
    </source>
</evidence>
<protein>
    <recommendedName>
        <fullName evidence="2">3D domain-containing protein</fullName>
    </recommendedName>
</protein>
<organism evidence="3 4">
    <name type="scientific">Candidatus Wolfebacteria bacterium GW2011_GWC2_39_22</name>
    <dbReference type="NCBI Taxonomy" id="1619013"/>
    <lineage>
        <taxon>Bacteria</taxon>
        <taxon>Candidatus Wolfeibacteriota</taxon>
    </lineage>
</organism>
<dbReference type="Gene3D" id="2.40.40.10">
    <property type="entry name" value="RlpA-like domain"/>
    <property type="match status" value="1"/>
</dbReference>
<dbReference type="EMBL" id="LBWR01000001">
    <property type="protein sequence ID" value="KKR12701.1"/>
    <property type="molecule type" value="Genomic_DNA"/>
</dbReference>
<comment type="caution">
    <text evidence="3">The sequence shown here is derived from an EMBL/GenBank/DDBJ whole genome shotgun (WGS) entry which is preliminary data.</text>
</comment>
<feature type="domain" description="3D" evidence="2">
    <location>
        <begin position="76"/>
        <end position="135"/>
    </location>
</feature>
<feature type="signal peptide" evidence="1">
    <location>
        <begin position="1"/>
        <end position="24"/>
    </location>
</feature>